<comment type="caution">
    <text evidence="4">The sequence shown here is derived from an EMBL/GenBank/DDBJ whole genome shotgun (WGS) entry which is preliminary data.</text>
</comment>
<feature type="domain" description="NB-ARC" evidence="2">
    <location>
        <begin position="87"/>
        <end position="212"/>
    </location>
</feature>
<dbReference type="InterPro" id="IPR056681">
    <property type="entry name" value="DUF7779"/>
</dbReference>
<dbReference type="InterPro" id="IPR011990">
    <property type="entry name" value="TPR-like_helical_dom_sf"/>
</dbReference>
<dbReference type="EMBL" id="JBHTLK010000158">
    <property type="protein sequence ID" value="MFD1150422.1"/>
    <property type="molecule type" value="Genomic_DNA"/>
</dbReference>
<dbReference type="NCBIfam" id="NF040586">
    <property type="entry name" value="FxSxx_TPR"/>
    <property type="match status" value="1"/>
</dbReference>
<reference evidence="5" key="1">
    <citation type="journal article" date="2019" name="Int. J. Syst. Evol. Microbiol.">
        <title>The Global Catalogue of Microorganisms (GCM) 10K type strain sequencing project: providing services to taxonomists for standard genome sequencing and annotation.</title>
        <authorList>
            <consortium name="The Broad Institute Genomics Platform"/>
            <consortium name="The Broad Institute Genome Sequencing Center for Infectious Disease"/>
            <person name="Wu L."/>
            <person name="Ma J."/>
        </authorList>
    </citation>
    <scope>NUCLEOTIDE SEQUENCE [LARGE SCALE GENOMIC DNA]</scope>
    <source>
        <strain evidence="5">CCUG 60214</strain>
    </source>
</reference>
<evidence type="ECO:0000259" key="3">
    <source>
        <dbReference type="Pfam" id="PF25000"/>
    </source>
</evidence>
<dbReference type="Pfam" id="PF13424">
    <property type="entry name" value="TPR_12"/>
    <property type="match status" value="3"/>
</dbReference>
<evidence type="ECO:0000256" key="1">
    <source>
        <dbReference type="SAM" id="MobiDB-lite"/>
    </source>
</evidence>
<accession>A0ABW3R006</accession>
<dbReference type="InterPro" id="IPR002182">
    <property type="entry name" value="NB-ARC"/>
</dbReference>
<dbReference type="Pfam" id="PF13374">
    <property type="entry name" value="TPR_10"/>
    <property type="match status" value="1"/>
</dbReference>
<dbReference type="InterPro" id="IPR053137">
    <property type="entry name" value="NLR-like"/>
</dbReference>
<dbReference type="Pfam" id="PF00931">
    <property type="entry name" value="NB-ARC"/>
    <property type="match status" value="1"/>
</dbReference>
<evidence type="ECO:0000313" key="5">
    <source>
        <dbReference type="Proteomes" id="UP001597168"/>
    </source>
</evidence>
<evidence type="ECO:0000313" key="4">
    <source>
        <dbReference type="EMBL" id="MFD1150422.1"/>
    </source>
</evidence>
<dbReference type="PRINTS" id="PR00381">
    <property type="entry name" value="KINESINLIGHT"/>
</dbReference>
<dbReference type="Gene3D" id="3.40.50.300">
    <property type="entry name" value="P-loop containing nucleotide triphosphate hydrolases"/>
    <property type="match status" value="1"/>
</dbReference>
<protein>
    <submittedName>
        <fullName evidence="4">FxSxx-COOH system tetratricopeptide repeat protein</fullName>
    </submittedName>
</protein>
<name>A0ABW3R006_9PSEU</name>
<dbReference type="Gene3D" id="1.25.40.10">
    <property type="entry name" value="Tetratricopeptide repeat domain"/>
    <property type="match status" value="2"/>
</dbReference>
<dbReference type="Pfam" id="PF25000">
    <property type="entry name" value="DUF7779"/>
    <property type="match status" value="1"/>
</dbReference>
<feature type="compositionally biased region" description="Acidic residues" evidence="1">
    <location>
        <begin position="1"/>
        <end position="11"/>
    </location>
</feature>
<feature type="domain" description="DUF7779" evidence="3">
    <location>
        <begin position="335"/>
        <end position="418"/>
    </location>
</feature>
<dbReference type="Proteomes" id="UP001597168">
    <property type="component" value="Unassembled WGS sequence"/>
</dbReference>
<sequence>MRGEVPLDDGPDVPAEPLSDDRPTVTQTVHASGSSTVVVAGRDVIVTGGQSGPTAPWPVRVGLPPPVADHYQHREVERRVADVVTSRLDDSVCGVVLSGLGGVGKSQLAASRAWAVWRDKSVDLALWISAVTRAAIVAAYAEAAASALVDSDPAIGARTADEAARKLRTWLGSTDRRWLIVLDDVRETADLEGLWPPNNPAGRTVITTRRRDALLARLDRPVVPVGSFSETEAGRYLAGKLPGHAATPDGRDGLHALAADLGHLPLALAQAAAFITDNPLLTVSAYRERLADRRRTLAQVLPRNGELPDEHHATVTVTWSLSVERADRRDPEGVARPLLALTSVLDPAGVPTAFFTSAPSLGHVTDAVGREVDTDAVVDTLGNLHRLSLITLDTSQPARTVQVHALVQRAVRDALTPDDHARVAQAAADGLLAIWPPTDVDTALTQALRSCTTVLHATSAPELWRTRVHRLLFRAGRSYGEAGLVTAAVEHFRDLHDQAHRHLGPDHTGSLATRNHLGHWLAEAGDHAAAIAEHERLLEYCLRVLGPDHPNTLTTRNNLIMWRAEGGDPANAVAELEALLADRLRVLGPDHIDTLICRHNLACKRADAGDHVAAAAELELLLADRVRVLGPDHPDTRLTRNNLAAYRAESGDRDDAVHVFDRLVGEMAETVGPHHLDALVARNNLARWRAESGDHAGAIAEFEQLLADQTRTLGADHPNTLTTRANLATCRAESGDLARAAAEFERLVADRRQVLGPGHTDTLMTRNNLAVVRARSGDHETALAELQLLLVKFTEVLGARHPETLMIDHNIATCHAQAGDHTTAISRLDRVLAEHIAVLGPDHPDTAAVRENLDHIRELARAAEPTAREPGR</sequence>
<dbReference type="PANTHER" id="PTHR46082:SF6">
    <property type="entry name" value="AAA+ ATPASE DOMAIN-CONTAINING PROTEIN-RELATED"/>
    <property type="match status" value="1"/>
</dbReference>
<dbReference type="RefSeq" id="WP_380726495.1">
    <property type="nucleotide sequence ID" value="NZ_JBHTLK010000158.1"/>
</dbReference>
<dbReference type="SUPFAM" id="SSF48452">
    <property type="entry name" value="TPR-like"/>
    <property type="match status" value="3"/>
</dbReference>
<dbReference type="PANTHER" id="PTHR46082">
    <property type="entry name" value="ATP/GTP-BINDING PROTEIN-RELATED"/>
    <property type="match status" value="1"/>
</dbReference>
<feature type="region of interest" description="Disordered" evidence="1">
    <location>
        <begin position="1"/>
        <end position="30"/>
    </location>
</feature>
<evidence type="ECO:0000259" key="2">
    <source>
        <dbReference type="Pfam" id="PF00931"/>
    </source>
</evidence>
<keyword evidence="5" id="KW-1185">Reference proteome</keyword>
<dbReference type="SUPFAM" id="SSF52540">
    <property type="entry name" value="P-loop containing nucleoside triphosphate hydrolases"/>
    <property type="match status" value="1"/>
</dbReference>
<gene>
    <name evidence="4" type="primary">fxsT</name>
    <name evidence="4" type="ORF">ACFQ3T_25085</name>
</gene>
<dbReference type="InterPro" id="IPR027417">
    <property type="entry name" value="P-loop_NTPase"/>
</dbReference>
<organism evidence="4 5">
    <name type="scientific">Saccharothrix hoggarensis</name>
    <dbReference type="NCBI Taxonomy" id="913853"/>
    <lineage>
        <taxon>Bacteria</taxon>
        <taxon>Bacillati</taxon>
        <taxon>Actinomycetota</taxon>
        <taxon>Actinomycetes</taxon>
        <taxon>Pseudonocardiales</taxon>
        <taxon>Pseudonocardiaceae</taxon>
        <taxon>Saccharothrix</taxon>
    </lineage>
</organism>
<proteinExistence type="predicted"/>